<dbReference type="Proteomes" id="UP001224122">
    <property type="component" value="Unassembled WGS sequence"/>
</dbReference>
<dbReference type="RefSeq" id="WP_307414155.1">
    <property type="nucleotide sequence ID" value="NZ_JAUSTW010000018.1"/>
</dbReference>
<evidence type="ECO:0000313" key="3">
    <source>
        <dbReference type="Proteomes" id="UP001224122"/>
    </source>
</evidence>
<accession>A0ABT9Y375</accession>
<feature type="domain" description="DUF6575" evidence="1">
    <location>
        <begin position="9"/>
        <end position="176"/>
    </location>
</feature>
<comment type="caution">
    <text evidence="2">The sequence shown here is derived from an EMBL/GenBank/DDBJ whole genome shotgun (WGS) entry which is preliminary data.</text>
</comment>
<evidence type="ECO:0000313" key="2">
    <source>
        <dbReference type="EMBL" id="MDQ0202181.1"/>
    </source>
</evidence>
<reference evidence="2 3" key="1">
    <citation type="submission" date="2023-07" db="EMBL/GenBank/DDBJ databases">
        <title>Genomic Encyclopedia of Type Strains, Phase IV (KMG-IV): sequencing the most valuable type-strain genomes for metagenomic binning, comparative biology and taxonomic classification.</title>
        <authorList>
            <person name="Goeker M."/>
        </authorList>
    </citation>
    <scope>NUCLEOTIDE SEQUENCE [LARGE SCALE GENOMIC DNA]</scope>
    <source>
        <strain evidence="2 3">DSM 27594</strain>
    </source>
</reference>
<dbReference type="EMBL" id="JAUSTW010000018">
    <property type="protein sequence ID" value="MDQ0202181.1"/>
    <property type="molecule type" value="Genomic_DNA"/>
</dbReference>
<evidence type="ECO:0000259" key="1">
    <source>
        <dbReference type="Pfam" id="PF20215"/>
    </source>
</evidence>
<name>A0ABT9Y375_9BACI</name>
<sequence length="402" mass="47344">MKTIKYSDLEQSEIIHTFEYYDFPLFFISKSPYGELFLNYYIEEIEENVDKWLFSKITNKERKDLIEQRLSVSNLLNRLLKKQRLYHLYVDSNLNQPNEEVNIELVNSSNFDPESFPEEDFFVEFDYVTKRNLVRIEHDLIDSSRFKIVLKDPNNSHDIGLDLFIEVLSNLKKSINDIANDIGSKLIGEKSSYPINLRVDSFQPSSFGVWLRTEPLEADLFEVPEKSLNNLFELIDDIEHKNPSEIEEQIEIDEEYSLETIKSVKKLLKDIKENEFSIKLEATTKSDKLHKQVKFDKDSYNKLDILTNILRKKNEKYTEKIELEGLLTSVNTINNNFRISTGNGEIGGRMSKDLFKRLKNDQNIKFRVPSLIKATIEKEIINDYVEDEHSQKFILVHFEQPE</sequence>
<dbReference type="Pfam" id="PF20215">
    <property type="entry name" value="DUF6575"/>
    <property type="match status" value="1"/>
</dbReference>
<keyword evidence="3" id="KW-1185">Reference proteome</keyword>
<organism evidence="2 3">
    <name type="scientific">Neobacillus ginsengisoli</name>
    <dbReference type="NCBI Taxonomy" id="904295"/>
    <lineage>
        <taxon>Bacteria</taxon>
        <taxon>Bacillati</taxon>
        <taxon>Bacillota</taxon>
        <taxon>Bacilli</taxon>
        <taxon>Bacillales</taxon>
        <taxon>Bacillaceae</taxon>
        <taxon>Neobacillus</taxon>
    </lineage>
</organism>
<gene>
    <name evidence="2" type="ORF">J2S10_005412</name>
</gene>
<protein>
    <recommendedName>
        <fullName evidence="1">DUF6575 domain-containing protein</fullName>
    </recommendedName>
</protein>
<proteinExistence type="predicted"/>
<dbReference type="InterPro" id="IPR046482">
    <property type="entry name" value="DUF6575"/>
</dbReference>